<proteinExistence type="predicted"/>
<keyword evidence="2" id="KW-0732">Signal</keyword>
<feature type="compositionally biased region" description="Pro residues" evidence="1">
    <location>
        <begin position="40"/>
        <end position="52"/>
    </location>
</feature>
<sequence>MLLPSLFIWRSAATAAVAAVGSVGSHPAVAATSRHLRPSPSAPGRPPTPPEMSPSRCRVRPLCPSRGLLGSPIATAALPLPPTAGQGSRPLPLDPTKPCWLVATTTFEDWRRWMSDGGVSARFFGEIVSRMRFYIVMSFRLHGRLRNHHVA</sequence>
<feature type="region of interest" description="Disordered" evidence="1">
    <location>
        <begin position="30"/>
        <end position="57"/>
    </location>
</feature>
<dbReference type="EMBL" id="LR862129">
    <property type="protein sequence ID" value="CAD1817038.1"/>
    <property type="molecule type" value="Genomic_DNA"/>
</dbReference>
<evidence type="ECO:0000313" key="3">
    <source>
        <dbReference type="EMBL" id="CAD1817038.1"/>
    </source>
</evidence>
<dbReference type="AlphaFoldDB" id="A0A6V7NEU8"/>
<evidence type="ECO:0000256" key="2">
    <source>
        <dbReference type="SAM" id="SignalP"/>
    </source>
</evidence>
<accession>A0A6V7NEU8</accession>
<reference evidence="3" key="1">
    <citation type="submission" date="2020-07" db="EMBL/GenBank/DDBJ databases">
        <authorList>
            <person name="Lin J."/>
        </authorList>
    </citation>
    <scope>NUCLEOTIDE SEQUENCE</scope>
</reference>
<name>A0A6V7NEU8_ANACO</name>
<gene>
    <name evidence="3" type="ORF">CB5_LOCUS249</name>
</gene>
<feature type="chain" id="PRO_5028292974" evidence="2">
    <location>
        <begin position="19"/>
        <end position="151"/>
    </location>
</feature>
<feature type="signal peptide" evidence="2">
    <location>
        <begin position="1"/>
        <end position="18"/>
    </location>
</feature>
<protein>
    <submittedName>
        <fullName evidence="3">Uncharacterized protein</fullName>
    </submittedName>
</protein>
<evidence type="ECO:0000256" key="1">
    <source>
        <dbReference type="SAM" id="MobiDB-lite"/>
    </source>
</evidence>
<organism evidence="3">
    <name type="scientific">Ananas comosus var. bracteatus</name>
    <name type="common">red pineapple</name>
    <dbReference type="NCBI Taxonomy" id="296719"/>
    <lineage>
        <taxon>Eukaryota</taxon>
        <taxon>Viridiplantae</taxon>
        <taxon>Streptophyta</taxon>
        <taxon>Embryophyta</taxon>
        <taxon>Tracheophyta</taxon>
        <taxon>Spermatophyta</taxon>
        <taxon>Magnoliopsida</taxon>
        <taxon>Liliopsida</taxon>
        <taxon>Poales</taxon>
        <taxon>Bromeliaceae</taxon>
        <taxon>Bromelioideae</taxon>
        <taxon>Ananas</taxon>
    </lineage>
</organism>